<dbReference type="AlphaFoldDB" id="A0A644UH46"/>
<dbReference type="Pfam" id="PF21012">
    <property type="entry name" value="DUF6850"/>
    <property type="match status" value="1"/>
</dbReference>
<comment type="caution">
    <text evidence="2">The sequence shown here is derived from an EMBL/GenBank/DDBJ whole genome shotgun (WGS) entry which is preliminary data.</text>
</comment>
<feature type="domain" description="DUF6850" evidence="1">
    <location>
        <begin position="49"/>
        <end position="521"/>
    </location>
</feature>
<gene>
    <name evidence="2" type="ORF">SDC9_24169</name>
</gene>
<dbReference type="EMBL" id="VSSQ01000115">
    <property type="protein sequence ID" value="MPL78305.1"/>
    <property type="molecule type" value="Genomic_DNA"/>
</dbReference>
<name>A0A644UH46_9ZZZZ</name>
<proteinExistence type="predicted"/>
<dbReference type="InterPro" id="IPR049236">
    <property type="entry name" value="DUF6850"/>
</dbReference>
<evidence type="ECO:0000313" key="2">
    <source>
        <dbReference type="EMBL" id="MPL78305.1"/>
    </source>
</evidence>
<organism evidence="2">
    <name type="scientific">bioreactor metagenome</name>
    <dbReference type="NCBI Taxonomy" id="1076179"/>
    <lineage>
        <taxon>unclassified sequences</taxon>
        <taxon>metagenomes</taxon>
        <taxon>ecological metagenomes</taxon>
    </lineage>
</organism>
<protein>
    <recommendedName>
        <fullName evidence="1">DUF6850 domain-containing protein</fullName>
    </recommendedName>
</protein>
<sequence length="521" mass="59620">MKISLYRIILFTLAILIGQKMQAIDSGGKADYSFRRIAELYPWLCSANPAGLVTKDFNDFSQVRLSIENIDGSYKNYDDPANFFSSSVNTRSFVRRGNFYLMGNFDFTHFDKTAQAWSGTIHSRDVINMLTDSIPGRVLGESYRMSGAAGYRINKIFSAGIGFNYETSTAAKRVDGRNKNVLSSFEIRPAIKITGDKFTGGLNLLYQYKAEFSDYIFLGDNSGKHIYNFQGGWMYIKESITNSSVLDRGYFSDYYGGALQLSYGSGNFRIFTEFDIKYKAEDNYDDFNLLRRYASTEGLFYSLILKAVYNTNISRHSLQLNFNSEERLSYKIENQYEPVPNEVNTWNWFEYGRTLRYYDAGRRYRVVYTLELGENKWNPRWSFSLSGNLIDFNSEFIVYPALYSQKYCFGGADLAISRHFRAGKFNLIDISLVAGNYKGKGDMLTVQNPVMTGVLTIASSLMEEDFFYNTSGRVLLGGGLRYRRTVNEDKGTTLFIDAGIRQFQRKGLSRTYLNINLGLNF</sequence>
<reference evidence="2" key="1">
    <citation type="submission" date="2019-08" db="EMBL/GenBank/DDBJ databases">
        <authorList>
            <person name="Kucharzyk K."/>
            <person name="Murdoch R.W."/>
            <person name="Higgins S."/>
            <person name="Loffler F."/>
        </authorList>
    </citation>
    <scope>NUCLEOTIDE SEQUENCE</scope>
</reference>
<accession>A0A644UH46</accession>
<evidence type="ECO:0000259" key="1">
    <source>
        <dbReference type="Pfam" id="PF21012"/>
    </source>
</evidence>